<feature type="transmembrane region" description="Helical" evidence="10">
    <location>
        <begin position="195"/>
        <end position="217"/>
    </location>
</feature>
<keyword evidence="13" id="KW-1185">Reference proteome</keyword>
<organism evidence="12 13">
    <name type="scientific">Aquella oligotrophica</name>
    <dbReference type="NCBI Taxonomy" id="2067065"/>
    <lineage>
        <taxon>Bacteria</taxon>
        <taxon>Pseudomonadati</taxon>
        <taxon>Pseudomonadota</taxon>
        <taxon>Betaproteobacteria</taxon>
        <taxon>Neisseriales</taxon>
        <taxon>Neisseriaceae</taxon>
        <taxon>Aquella</taxon>
    </lineage>
</organism>
<comment type="subcellular location">
    <subcellularLocation>
        <location evidence="1">Cell inner membrane</location>
        <topology evidence="1">Multi-pass membrane protein</topology>
    </subcellularLocation>
</comment>
<evidence type="ECO:0000256" key="4">
    <source>
        <dbReference type="ARBA" id="ARBA00022475"/>
    </source>
</evidence>
<proteinExistence type="inferred from homology"/>
<dbReference type="PROSITE" id="PS00218">
    <property type="entry name" value="AMINO_ACID_PERMEASE_1"/>
    <property type="match status" value="1"/>
</dbReference>
<feature type="transmembrane region" description="Helical" evidence="10">
    <location>
        <begin position="274"/>
        <end position="299"/>
    </location>
</feature>
<dbReference type="GO" id="GO:0006865">
    <property type="term" value="P:amino acid transport"/>
    <property type="evidence" value="ECO:0007669"/>
    <property type="project" value="UniProtKB-KW"/>
</dbReference>
<dbReference type="AlphaFoldDB" id="A0A2I7N4A0"/>
<protein>
    <submittedName>
        <fullName evidence="12">Aromatic amino acid transporter AroP</fullName>
    </submittedName>
</protein>
<evidence type="ECO:0000313" key="12">
    <source>
        <dbReference type="EMBL" id="AUR51283.1"/>
    </source>
</evidence>
<dbReference type="Pfam" id="PF00324">
    <property type="entry name" value="AA_permease"/>
    <property type="match status" value="1"/>
</dbReference>
<dbReference type="GO" id="GO:0005886">
    <property type="term" value="C:plasma membrane"/>
    <property type="evidence" value="ECO:0007669"/>
    <property type="project" value="UniProtKB-SubCell"/>
</dbReference>
<keyword evidence="8 10" id="KW-1133">Transmembrane helix</keyword>
<dbReference type="PANTHER" id="PTHR43495:SF4">
    <property type="entry name" value="AROMATIC AMINO ACID TRANSPORT PROTEIN AROP"/>
    <property type="match status" value="1"/>
</dbReference>
<dbReference type="EMBL" id="CP024847">
    <property type="protein sequence ID" value="AUR51283.1"/>
    <property type="molecule type" value="Genomic_DNA"/>
</dbReference>
<feature type="transmembrane region" description="Helical" evidence="10">
    <location>
        <begin position="419"/>
        <end position="437"/>
    </location>
</feature>
<name>A0A2I7N4A0_9NEIS</name>
<feature type="transmembrane region" description="Helical" evidence="10">
    <location>
        <begin position="34"/>
        <end position="53"/>
    </location>
</feature>
<keyword evidence="3" id="KW-0813">Transport</keyword>
<gene>
    <name evidence="12" type="ORF">CUN60_02860</name>
</gene>
<dbReference type="PIRSF" id="PIRSF006060">
    <property type="entry name" value="AA_transporter"/>
    <property type="match status" value="1"/>
</dbReference>
<dbReference type="GO" id="GO:0055085">
    <property type="term" value="P:transmembrane transport"/>
    <property type="evidence" value="ECO:0007669"/>
    <property type="project" value="InterPro"/>
</dbReference>
<evidence type="ECO:0000256" key="3">
    <source>
        <dbReference type="ARBA" id="ARBA00022448"/>
    </source>
</evidence>
<evidence type="ECO:0000256" key="5">
    <source>
        <dbReference type="ARBA" id="ARBA00022519"/>
    </source>
</evidence>
<keyword evidence="7" id="KW-0029">Amino-acid transport</keyword>
<keyword evidence="6 10" id="KW-0812">Transmembrane</keyword>
<dbReference type="FunFam" id="1.20.1740.10:FF:000001">
    <property type="entry name" value="Amino acid permease"/>
    <property type="match status" value="1"/>
</dbReference>
<evidence type="ECO:0000259" key="11">
    <source>
        <dbReference type="Pfam" id="PF00324"/>
    </source>
</evidence>
<evidence type="ECO:0000256" key="8">
    <source>
        <dbReference type="ARBA" id="ARBA00022989"/>
    </source>
</evidence>
<feature type="transmembrane region" description="Helical" evidence="10">
    <location>
        <begin position="118"/>
        <end position="137"/>
    </location>
</feature>
<dbReference type="OrthoDB" id="5442866at2"/>
<keyword evidence="9 10" id="KW-0472">Membrane</keyword>
<evidence type="ECO:0000313" key="13">
    <source>
        <dbReference type="Proteomes" id="UP000236655"/>
    </source>
</evidence>
<dbReference type="KEGG" id="nba:CUN60_02860"/>
<evidence type="ECO:0000256" key="7">
    <source>
        <dbReference type="ARBA" id="ARBA00022970"/>
    </source>
</evidence>
<dbReference type="Proteomes" id="UP000236655">
    <property type="component" value="Chromosome"/>
</dbReference>
<comment type="similarity">
    <text evidence="2">Belongs to the amino acid-polyamine-organocation (APC) superfamily. Amino acid transporter (AAT) (TC 2.A.3.1) family.</text>
</comment>
<dbReference type="RefSeq" id="WP_102950583.1">
    <property type="nucleotide sequence ID" value="NZ_CP024847.1"/>
</dbReference>
<dbReference type="InterPro" id="IPR004841">
    <property type="entry name" value="AA-permease/SLC12A_dom"/>
</dbReference>
<dbReference type="PANTHER" id="PTHR43495">
    <property type="entry name" value="GABA PERMEASE"/>
    <property type="match status" value="1"/>
</dbReference>
<evidence type="ECO:0000256" key="9">
    <source>
        <dbReference type="ARBA" id="ARBA00023136"/>
    </source>
</evidence>
<feature type="transmembrane region" description="Helical" evidence="10">
    <location>
        <begin position="328"/>
        <end position="347"/>
    </location>
</feature>
<accession>A0A2I7N4A0</accession>
<dbReference type="InterPro" id="IPR004840">
    <property type="entry name" value="Amino_acid_permease_CS"/>
</dbReference>
<feature type="transmembrane region" description="Helical" evidence="10">
    <location>
        <begin position="397"/>
        <end position="413"/>
    </location>
</feature>
<feature type="transmembrane region" description="Helical" evidence="10">
    <location>
        <begin position="353"/>
        <end position="376"/>
    </location>
</feature>
<feature type="transmembrane region" description="Helical" evidence="10">
    <location>
        <begin position="90"/>
        <end position="112"/>
    </location>
</feature>
<evidence type="ECO:0000256" key="10">
    <source>
        <dbReference type="SAM" id="Phobius"/>
    </source>
</evidence>
<feature type="transmembrane region" description="Helical" evidence="10">
    <location>
        <begin position="144"/>
        <end position="166"/>
    </location>
</feature>
<reference evidence="13" key="1">
    <citation type="submission" date="2017-11" db="EMBL/GenBank/DDBJ databases">
        <authorList>
            <person name="Chan K.G."/>
            <person name="Lee L.S."/>
        </authorList>
    </citation>
    <scope>NUCLEOTIDE SEQUENCE [LARGE SCALE GENOMIC DNA]</scope>
    <source>
        <strain evidence="13">DSM 100970</strain>
    </source>
</reference>
<evidence type="ECO:0000256" key="6">
    <source>
        <dbReference type="ARBA" id="ARBA00022692"/>
    </source>
</evidence>
<feature type="transmembrane region" description="Helical" evidence="10">
    <location>
        <begin position="229"/>
        <end position="254"/>
    </location>
</feature>
<dbReference type="Gene3D" id="1.20.1740.10">
    <property type="entry name" value="Amino acid/polyamine transporter I"/>
    <property type="match status" value="1"/>
</dbReference>
<evidence type="ECO:0000256" key="1">
    <source>
        <dbReference type="ARBA" id="ARBA00004429"/>
    </source>
</evidence>
<sequence>MIGKLKNRHIQMIAIGGAIGTGLFYGSAKSIQLTGPSIVLAYLIGGFVMYVIMRALGELTVYAPNSGAFSHYAYQYVGNYLGFLSGWFAWFEYTIVCMLEVTVVAAFLDYWIPGVPHWLTIAVILGIFFFVNMLQAGLFGEFEFWFAGIKVVTIILMIAFSAYLIFFNDSTHVEAIANLKFSVSNNLFAKGLEGFLFSMVMVVFSFGGVQFLGIAAADAENPAKTVPAAVNGVIVRILIFYVGTLLAIVCLYPWDKLSTDISPFVDVFDKVGFHFAAQIMNIVVITAALSAFNSCLYAAARMIANLARHGSAPKYLANTDKQNVPKNAVITTSIIVALTVLLNYLVPEKAINYLIAITTTSIIITWTTILICHLGFRRKIAKENISYKLPLSPYSNIIALVMLASVVVIMLFMPEMQMAVYLMPVWIGIVTIMYFIAKFKDSRSIPTSR</sequence>
<evidence type="ECO:0000256" key="2">
    <source>
        <dbReference type="ARBA" id="ARBA00008583"/>
    </source>
</evidence>
<keyword evidence="5" id="KW-0997">Cell inner membrane</keyword>
<keyword evidence="4" id="KW-1003">Cell membrane</keyword>
<feature type="domain" description="Amino acid permease/ SLC12A" evidence="11">
    <location>
        <begin position="9"/>
        <end position="437"/>
    </location>
</feature>
<feature type="transmembrane region" description="Helical" evidence="10">
    <location>
        <begin position="12"/>
        <end position="28"/>
    </location>
</feature>